<keyword evidence="1" id="KW-0472">Membrane</keyword>
<evidence type="ECO:0000313" key="3">
    <source>
        <dbReference type="WBParaSite" id="PTRK_0000902700.1"/>
    </source>
</evidence>
<sequence length="96" mass="11356">MSSLWSAISNEIKMNTLQYLLVSAGAIGVVLVVLTYYNDEDIFPSLTETQRKRRIKKEMRKMEKSLIKRKRRMQEFREKIARKSDSIPSVSSKYFY</sequence>
<protein>
    <submittedName>
        <fullName evidence="3">Transmembrane protein</fullName>
    </submittedName>
</protein>
<dbReference type="AlphaFoldDB" id="A0A0N4ZL71"/>
<organism evidence="2 3">
    <name type="scientific">Parastrongyloides trichosuri</name>
    <name type="common">Possum-specific nematode worm</name>
    <dbReference type="NCBI Taxonomy" id="131310"/>
    <lineage>
        <taxon>Eukaryota</taxon>
        <taxon>Metazoa</taxon>
        <taxon>Ecdysozoa</taxon>
        <taxon>Nematoda</taxon>
        <taxon>Chromadorea</taxon>
        <taxon>Rhabditida</taxon>
        <taxon>Tylenchina</taxon>
        <taxon>Panagrolaimomorpha</taxon>
        <taxon>Strongyloidoidea</taxon>
        <taxon>Strongyloididae</taxon>
        <taxon>Parastrongyloides</taxon>
    </lineage>
</organism>
<feature type="transmembrane region" description="Helical" evidence="1">
    <location>
        <begin position="20"/>
        <end position="37"/>
    </location>
</feature>
<proteinExistence type="predicted"/>
<dbReference type="WBParaSite" id="PTRK_0000902700.1">
    <property type="protein sequence ID" value="PTRK_0000902700.1"/>
    <property type="gene ID" value="PTRK_0000902700"/>
</dbReference>
<reference evidence="3" key="1">
    <citation type="submission" date="2017-02" db="UniProtKB">
        <authorList>
            <consortium name="WormBaseParasite"/>
        </authorList>
    </citation>
    <scope>IDENTIFICATION</scope>
</reference>
<dbReference type="Proteomes" id="UP000038045">
    <property type="component" value="Unplaced"/>
</dbReference>
<evidence type="ECO:0000313" key="2">
    <source>
        <dbReference type="Proteomes" id="UP000038045"/>
    </source>
</evidence>
<evidence type="ECO:0000256" key="1">
    <source>
        <dbReference type="SAM" id="Phobius"/>
    </source>
</evidence>
<keyword evidence="1" id="KW-0812">Transmembrane</keyword>
<keyword evidence="2" id="KW-1185">Reference proteome</keyword>
<keyword evidence="1" id="KW-1133">Transmembrane helix</keyword>
<name>A0A0N4ZL71_PARTI</name>
<accession>A0A0N4ZL71</accession>